<gene>
    <name evidence="1" type="ORF">EJF14_50018</name>
</gene>
<organism evidence="1 2">
    <name type="scientific">Clavispora lusitaniae</name>
    <name type="common">Candida lusitaniae</name>
    <dbReference type="NCBI Taxonomy" id="36911"/>
    <lineage>
        <taxon>Eukaryota</taxon>
        <taxon>Fungi</taxon>
        <taxon>Dikarya</taxon>
        <taxon>Ascomycota</taxon>
        <taxon>Saccharomycotina</taxon>
        <taxon>Pichiomycetes</taxon>
        <taxon>Metschnikowiaceae</taxon>
        <taxon>Clavispora</taxon>
    </lineage>
</organism>
<keyword evidence="2" id="KW-1185">Reference proteome</keyword>
<evidence type="ECO:0000313" key="2">
    <source>
        <dbReference type="Proteomes" id="UP000326582"/>
    </source>
</evidence>
<reference evidence="2" key="1">
    <citation type="journal article" date="2019" name="MBio">
        <title>Comparative genomics for the elucidation of multidrug resistance (MDR) in Candida lusitaniae.</title>
        <authorList>
            <person name="Kannan A."/>
            <person name="Asner S.A."/>
            <person name="Trachsel E."/>
            <person name="Kelly S."/>
            <person name="Parker J."/>
            <person name="Sanglard D."/>
        </authorList>
    </citation>
    <scope>NUCLEOTIDE SEQUENCE [LARGE SCALE GENOMIC DNA]</scope>
    <source>
        <strain evidence="2">P1</strain>
    </source>
</reference>
<dbReference type="Proteomes" id="UP000326582">
    <property type="component" value="Chromosome 5"/>
</dbReference>
<protein>
    <submittedName>
        <fullName evidence="1">Uncharacterized membrane protein</fullName>
    </submittedName>
</protein>
<dbReference type="EMBL" id="CP038488">
    <property type="protein sequence ID" value="QFZ28803.1"/>
    <property type="molecule type" value="Genomic_DNA"/>
</dbReference>
<accession>A0ACD0WML6</accession>
<evidence type="ECO:0000313" key="1">
    <source>
        <dbReference type="EMBL" id="QFZ28803.1"/>
    </source>
</evidence>
<name>A0ACD0WML6_CLALS</name>
<sequence length="302" mass="33858">MHSNLNWRRNVALIIRSYPLGNFKIAITMASILYKWVINRFLKDNQLTKFGVEDPYYEYLPVDASKGKTTKYKKVARTIPRGLLQHDIQILSSVKSQAYRCDMWFNALGLRFGLSSIVGLVPILGSIVTTFWSLKILYTARQITDGLPLDIQLIFLFNIVVDFLLSLIPFVGDIVEVGYKANSRNFLLLEKHLERVGKKNMGLISDDEVRPGFINDQVQPFLDKKVKPQALKAGAHVKQLVNRQIHSSPSSSGSNGSGITSEATTQSTIATITGLLDKLDDDNSSIKSLHETKKRASESDED</sequence>
<proteinExistence type="predicted"/>